<evidence type="ECO:0000313" key="2">
    <source>
        <dbReference type="Proteomes" id="UP000193087"/>
    </source>
</evidence>
<accession>A0A1X2C5N6</accession>
<dbReference type="Proteomes" id="UP000193087">
    <property type="component" value="Unassembled WGS sequence"/>
</dbReference>
<sequence length="77" mass="8752">MRTTIDLDDDILRALKQRQREERKPLGQLVSELLAQALAAKPHPSVDIRWATADLRPRVDLDDKDAVGAVLDRPIER</sequence>
<dbReference type="GeneID" id="93497320"/>
<dbReference type="AlphaFoldDB" id="A0A1X2C5N6"/>
<evidence type="ECO:0000313" key="1">
    <source>
        <dbReference type="EMBL" id="ORW71227.1"/>
    </source>
</evidence>
<dbReference type="RefSeq" id="WP_085251757.1">
    <property type="nucleotide sequence ID" value="NZ_CAJMWI010000001.1"/>
</dbReference>
<organism evidence="1 2">
    <name type="scientific">Mycobacterium riyadhense</name>
    <dbReference type="NCBI Taxonomy" id="486698"/>
    <lineage>
        <taxon>Bacteria</taxon>
        <taxon>Bacillati</taxon>
        <taxon>Actinomycetota</taxon>
        <taxon>Actinomycetes</taxon>
        <taxon>Mycobacteriales</taxon>
        <taxon>Mycobacteriaceae</taxon>
        <taxon>Mycobacterium</taxon>
    </lineage>
</organism>
<reference evidence="1 2" key="1">
    <citation type="submission" date="2016-01" db="EMBL/GenBank/DDBJ databases">
        <title>The new phylogeny of the genus Mycobacterium.</title>
        <authorList>
            <person name="Tarcisio F."/>
            <person name="Conor M."/>
            <person name="Antonella G."/>
            <person name="Elisabetta G."/>
            <person name="Giulia F.S."/>
            <person name="Sara T."/>
            <person name="Anna F."/>
            <person name="Clotilde B."/>
            <person name="Roberto B."/>
            <person name="Veronica D.S."/>
            <person name="Fabio R."/>
            <person name="Monica P."/>
            <person name="Olivier J."/>
            <person name="Enrico T."/>
            <person name="Nicola S."/>
        </authorList>
    </citation>
    <scope>NUCLEOTIDE SEQUENCE [LARGE SCALE GENOMIC DNA]</scope>
    <source>
        <strain evidence="1 2">DSM 45176</strain>
    </source>
</reference>
<comment type="caution">
    <text evidence="1">The sequence shown here is derived from an EMBL/GenBank/DDBJ whole genome shotgun (WGS) entry which is preliminary data.</text>
</comment>
<name>A0A1X2C5N6_9MYCO</name>
<gene>
    <name evidence="1" type="ORF">AWC22_24675</name>
</gene>
<keyword evidence="2" id="KW-1185">Reference proteome</keyword>
<dbReference type="EMBL" id="LQPQ01000148">
    <property type="protein sequence ID" value="ORW71227.1"/>
    <property type="molecule type" value="Genomic_DNA"/>
</dbReference>
<dbReference type="OrthoDB" id="4560449at2"/>
<protein>
    <submittedName>
        <fullName evidence="1">Antitoxin</fullName>
    </submittedName>
</protein>
<proteinExistence type="predicted"/>
<dbReference type="STRING" id="486698.AWC22_24675"/>